<organismHost>
    <name type="scientific">Pseudomonas aeruginosa</name>
    <dbReference type="NCBI Taxonomy" id="287"/>
</organismHost>
<keyword evidence="2" id="KW-1185">Reference proteome</keyword>
<dbReference type="EMBL" id="LC064302">
    <property type="protein sequence ID" value="BAR94589.1"/>
    <property type="molecule type" value="Genomic_DNA"/>
</dbReference>
<evidence type="ECO:0000313" key="2">
    <source>
        <dbReference type="Proteomes" id="UP000203732"/>
    </source>
</evidence>
<proteinExistence type="predicted"/>
<organism evidence="1 2">
    <name type="scientific">Pseudomonas phage KPP21</name>
    <dbReference type="NCBI Taxonomy" id="1678082"/>
    <lineage>
        <taxon>Viruses</taxon>
        <taxon>Duplodnaviria</taxon>
        <taxon>Heunggongvirae</taxon>
        <taxon>Uroviricota</taxon>
        <taxon>Caudoviricetes</taxon>
        <taxon>Schitoviridae</taxon>
        <taxon>Migulavirinae</taxon>
        <taxon>Luzseptimavirus</taxon>
        <taxon>Luzseptimavirus KPP21</taxon>
    </lineage>
</organism>
<dbReference type="OrthoDB" id="38491at10239"/>
<dbReference type="Proteomes" id="UP000203732">
    <property type="component" value="Segment"/>
</dbReference>
<reference evidence="1 2" key="1">
    <citation type="submission" date="2015-07" db="EMBL/GenBank/DDBJ databases">
        <title>Characterization of Pseudomonas aeruginosa phage KPP21 belonging to family Podoviridae genus N4-like viruses, isolated in Japan.</title>
        <authorList>
            <person name="Shigehisa R."/>
            <person name="Uchiyama J."/>
            <person name="Kato S."/>
            <person name="Takemura-Uchiyama I."/>
            <person name="Ujihara T."/>
            <person name="Sakaguchi Y."/>
            <person name="Okamoto N."/>
            <person name="Shimakura H."/>
            <person name="Daibata M."/>
            <person name="Sakaguchi M."/>
            <person name="Matsuzaki S."/>
        </authorList>
    </citation>
    <scope>NUCLEOTIDE SEQUENCE [LARGE SCALE GENOMIC DNA]</scope>
</reference>
<dbReference type="KEGG" id="vg:26645246"/>
<protein>
    <submittedName>
        <fullName evidence="1">Uncharacterized protein</fullName>
    </submittedName>
</protein>
<evidence type="ECO:0000313" key="1">
    <source>
        <dbReference type="EMBL" id="BAR94589.1"/>
    </source>
</evidence>
<name>A0A0H5BI63_BPK21</name>
<dbReference type="GeneID" id="26645246"/>
<accession>A0A0H5BI63</accession>
<dbReference type="RefSeq" id="YP_009218979.1">
    <property type="nucleotide sequence ID" value="NC_029017.1"/>
</dbReference>
<sequence length="65" mass="7783">MKPELEEDFLRYAFKRVLYRKAHKEGLPGTLWMYQDINSIFSNLSRRGVTRKDFESGWELTSQIV</sequence>